<reference evidence="1 2" key="1">
    <citation type="submission" date="2015-12" db="EMBL/GenBank/DDBJ databases">
        <title>The genome of Folsomia candida.</title>
        <authorList>
            <person name="Faddeeva A."/>
            <person name="Derks M.F."/>
            <person name="Anvar Y."/>
            <person name="Smit S."/>
            <person name="Van Straalen N."/>
            <person name="Roelofs D."/>
        </authorList>
    </citation>
    <scope>NUCLEOTIDE SEQUENCE [LARGE SCALE GENOMIC DNA]</scope>
    <source>
        <strain evidence="1 2">VU population</strain>
        <tissue evidence="1">Whole body</tissue>
    </source>
</reference>
<dbReference type="SUPFAM" id="SSF48576">
    <property type="entry name" value="Terpenoid synthases"/>
    <property type="match status" value="1"/>
</dbReference>
<keyword evidence="2" id="KW-1185">Reference proteome</keyword>
<dbReference type="AlphaFoldDB" id="A0A226F1D5"/>
<evidence type="ECO:0000313" key="1">
    <source>
        <dbReference type="EMBL" id="OXA63589.1"/>
    </source>
</evidence>
<dbReference type="Proteomes" id="UP000198287">
    <property type="component" value="Unassembled WGS sequence"/>
</dbReference>
<sequence>MEPMDHPIFGRTHIKSKFPRIPAKAQRPLISDKDFQHFLDHGNKWCAKFWDTRGREDQFQRTVDGCCWFAIYTDPFSDLFSKGMELYVEYNIWVFLVDDALEQSLIEGIDPLDLQKFVQQSMDIFTGKYDTPGRRPQYVEIVGFPYFKSCFDAMLDIHRKCLIHFPWYRMSIPSFALINQRYFDMFIWCSYDKPQSNYSDHIFQRWRGVECANSLCVEFVMMLNAVVIPKRIQEHPCFKKVEDVQGCAGFLNDILGIRKSWLEPDLNSLVGFYVAKDNQSVESAVQKVCDLLEREFRDYLRLKNVLLQQFKDEKCLVDYFDVLEGNLDGNWPMYMYSTRYYAVSNCLTIV</sequence>
<protein>
    <submittedName>
        <fullName evidence="1">(+)-germacrene D synthase</fullName>
    </submittedName>
</protein>
<dbReference type="Pfam" id="PF19086">
    <property type="entry name" value="Terpene_syn_C_2"/>
    <property type="match status" value="1"/>
</dbReference>
<dbReference type="OrthoDB" id="6486656at2759"/>
<dbReference type="EMBL" id="LNIX01000001">
    <property type="protein sequence ID" value="OXA63589.1"/>
    <property type="molecule type" value="Genomic_DNA"/>
</dbReference>
<comment type="caution">
    <text evidence="1">The sequence shown here is derived from an EMBL/GenBank/DDBJ whole genome shotgun (WGS) entry which is preliminary data.</text>
</comment>
<dbReference type="InterPro" id="IPR008949">
    <property type="entry name" value="Isoprenoid_synthase_dom_sf"/>
</dbReference>
<accession>A0A226F1D5</accession>
<name>A0A226F1D5_FOLCA</name>
<organism evidence="1 2">
    <name type="scientific">Folsomia candida</name>
    <name type="common">Springtail</name>
    <dbReference type="NCBI Taxonomy" id="158441"/>
    <lineage>
        <taxon>Eukaryota</taxon>
        <taxon>Metazoa</taxon>
        <taxon>Ecdysozoa</taxon>
        <taxon>Arthropoda</taxon>
        <taxon>Hexapoda</taxon>
        <taxon>Collembola</taxon>
        <taxon>Entomobryomorpha</taxon>
        <taxon>Isotomoidea</taxon>
        <taxon>Isotomidae</taxon>
        <taxon>Proisotominae</taxon>
        <taxon>Folsomia</taxon>
    </lineage>
</organism>
<gene>
    <name evidence="1" type="ORF">Fcan01_01514</name>
</gene>
<proteinExistence type="predicted"/>
<dbReference type="Gene3D" id="1.10.600.10">
    <property type="entry name" value="Farnesyl Diphosphate Synthase"/>
    <property type="match status" value="1"/>
</dbReference>
<evidence type="ECO:0000313" key="2">
    <source>
        <dbReference type="Proteomes" id="UP000198287"/>
    </source>
</evidence>